<gene>
    <name evidence="2" type="ORF">GCM10011351_15380</name>
</gene>
<evidence type="ECO:0000313" key="3">
    <source>
        <dbReference type="Proteomes" id="UP000618460"/>
    </source>
</evidence>
<feature type="transmembrane region" description="Helical" evidence="1">
    <location>
        <begin position="6"/>
        <end position="23"/>
    </location>
</feature>
<keyword evidence="1" id="KW-0472">Membrane</keyword>
<comment type="caution">
    <text evidence="2">The sequence shown here is derived from an EMBL/GenBank/DDBJ whole genome shotgun (WGS) entry which is preliminary data.</text>
</comment>
<dbReference type="Proteomes" id="UP000618460">
    <property type="component" value="Unassembled WGS sequence"/>
</dbReference>
<evidence type="ECO:0000313" key="2">
    <source>
        <dbReference type="EMBL" id="GGM30164.1"/>
    </source>
</evidence>
<organism evidence="2 3">
    <name type="scientific">Paraliobacillus quinghaiensis</name>
    <dbReference type="NCBI Taxonomy" id="470815"/>
    <lineage>
        <taxon>Bacteria</taxon>
        <taxon>Bacillati</taxon>
        <taxon>Bacillota</taxon>
        <taxon>Bacilli</taxon>
        <taxon>Bacillales</taxon>
        <taxon>Bacillaceae</taxon>
        <taxon>Paraliobacillus</taxon>
    </lineage>
</organism>
<keyword evidence="1" id="KW-1133">Transmembrane helix</keyword>
<sequence>MGKGLMYKGIFLGAVIGGALTLLDHDTRRGAKLLVNKTKVKANFYKNHPAIFAADLRNQYEHLSASLLSGMNSTIQMLASIEGLIEQVEDKRRIE</sequence>
<keyword evidence="3" id="KW-1185">Reference proteome</keyword>
<dbReference type="RefSeq" id="WP_117154169.1">
    <property type="nucleotide sequence ID" value="NZ_BMLG01000006.1"/>
</dbReference>
<evidence type="ECO:0000256" key="1">
    <source>
        <dbReference type="SAM" id="Phobius"/>
    </source>
</evidence>
<keyword evidence="1" id="KW-0812">Transmembrane</keyword>
<protein>
    <recommendedName>
        <fullName evidence="4">YtxH domain-containing protein</fullName>
    </recommendedName>
</protein>
<reference evidence="2" key="1">
    <citation type="journal article" date="2014" name="Int. J. Syst. Evol. Microbiol.">
        <title>Complete genome sequence of Corynebacterium casei LMG S-19264T (=DSM 44701T), isolated from a smear-ripened cheese.</title>
        <authorList>
            <consortium name="US DOE Joint Genome Institute (JGI-PGF)"/>
            <person name="Walter F."/>
            <person name="Albersmeier A."/>
            <person name="Kalinowski J."/>
            <person name="Ruckert C."/>
        </authorList>
    </citation>
    <scope>NUCLEOTIDE SEQUENCE</scope>
    <source>
        <strain evidence="2">CGMCC 1.6333</strain>
    </source>
</reference>
<evidence type="ECO:0008006" key="4">
    <source>
        <dbReference type="Google" id="ProtNLM"/>
    </source>
</evidence>
<reference evidence="2" key="2">
    <citation type="submission" date="2020-09" db="EMBL/GenBank/DDBJ databases">
        <authorList>
            <person name="Sun Q."/>
            <person name="Zhou Y."/>
        </authorList>
    </citation>
    <scope>NUCLEOTIDE SEQUENCE</scope>
    <source>
        <strain evidence="2">CGMCC 1.6333</strain>
    </source>
</reference>
<dbReference type="EMBL" id="BMLG01000006">
    <property type="protein sequence ID" value="GGM30164.1"/>
    <property type="molecule type" value="Genomic_DNA"/>
</dbReference>
<name>A0A917WTB0_9BACI</name>
<dbReference type="OrthoDB" id="2353585at2"/>
<dbReference type="AlphaFoldDB" id="A0A917WTB0"/>
<accession>A0A917WTB0</accession>
<proteinExistence type="predicted"/>